<feature type="transmembrane region" description="Helical" evidence="2">
    <location>
        <begin position="12"/>
        <end position="31"/>
    </location>
</feature>
<feature type="region of interest" description="Disordered" evidence="1">
    <location>
        <begin position="367"/>
        <end position="396"/>
    </location>
</feature>
<gene>
    <name evidence="3" type="ORF">HJC23_010005</name>
</gene>
<dbReference type="InterPro" id="IPR052355">
    <property type="entry name" value="CENP-V-like"/>
</dbReference>
<dbReference type="Gene3D" id="2.170.150.70">
    <property type="match status" value="1"/>
</dbReference>
<dbReference type="PANTHER" id="PTHR28620:SF1">
    <property type="entry name" value="CENP-V_GFA DOMAIN-CONTAINING PROTEIN"/>
    <property type="match status" value="1"/>
</dbReference>
<feature type="compositionally biased region" description="Polar residues" evidence="1">
    <location>
        <begin position="240"/>
        <end position="250"/>
    </location>
</feature>
<organism evidence="3 4">
    <name type="scientific">Cyclotella cryptica</name>
    <dbReference type="NCBI Taxonomy" id="29204"/>
    <lineage>
        <taxon>Eukaryota</taxon>
        <taxon>Sar</taxon>
        <taxon>Stramenopiles</taxon>
        <taxon>Ochrophyta</taxon>
        <taxon>Bacillariophyta</taxon>
        <taxon>Coscinodiscophyceae</taxon>
        <taxon>Thalassiosirophycidae</taxon>
        <taxon>Stephanodiscales</taxon>
        <taxon>Stephanodiscaceae</taxon>
        <taxon>Cyclotella</taxon>
    </lineage>
</organism>
<keyword evidence="4" id="KW-1185">Reference proteome</keyword>
<evidence type="ECO:0000313" key="4">
    <source>
        <dbReference type="Proteomes" id="UP001516023"/>
    </source>
</evidence>
<name>A0ABD3Q979_9STRA</name>
<dbReference type="AlphaFoldDB" id="A0ABD3Q979"/>
<comment type="caution">
    <text evidence="3">The sequence shown here is derived from an EMBL/GenBank/DDBJ whole genome shotgun (WGS) entry which is preliminary data.</text>
</comment>
<reference evidence="3 4" key="1">
    <citation type="journal article" date="2020" name="G3 (Bethesda)">
        <title>Improved Reference Genome for Cyclotella cryptica CCMP332, a Model for Cell Wall Morphogenesis, Salinity Adaptation, and Lipid Production in Diatoms (Bacillariophyta).</title>
        <authorList>
            <person name="Roberts W.R."/>
            <person name="Downey K.M."/>
            <person name="Ruck E.C."/>
            <person name="Traller J.C."/>
            <person name="Alverson A.J."/>
        </authorList>
    </citation>
    <scope>NUCLEOTIDE SEQUENCE [LARGE SCALE GENOMIC DNA]</scope>
    <source>
        <strain evidence="3 4">CCMP332</strain>
    </source>
</reference>
<dbReference type="InterPro" id="IPR011057">
    <property type="entry name" value="Mss4-like_sf"/>
</dbReference>
<keyword evidence="2" id="KW-1133">Transmembrane helix</keyword>
<keyword evidence="2" id="KW-0812">Transmembrane</keyword>
<evidence type="ECO:0000256" key="2">
    <source>
        <dbReference type="SAM" id="Phobius"/>
    </source>
</evidence>
<evidence type="ECO:0000313" key="3">
    <source>
        <dbReference type="EMBL" id="KAL3796705.1"/>
    </source>
</evidence>
<accession>A0ABD3Q979</accession>
<keyword evidence="2" id="KW-0472">Membrane</keyword>
<dbReference type="Proteomes" id="UP001516023">
    <property type="component" value="Unassembled WGS sequence"/>
</dbReference>
<proteinExistence type="predicted"/>
<dbReference type="SUPFAM" id="SSF51316">
    <property type="entry name" value="Mss4-like"/>
    <property type="match status" value="1"/>
</dbReference>
<feature type="region of interest" description="Disordered" evidence="1">
    <location>
        <begin position="238"/>
        <end position="261"/>
    </location>
</feature>
<dbReference type="EMBL" id="JABMIG020000061">
    <property type="protein sequence ID" value="KAL3796705.1"/>
    <property type="molecule type" value="Genomic_DNA"/>
</dbReference>
<sequence length="442" mass="48574">MVHPPTQQTVDRIVGTVAVLGLSVAAIRWLAHTSKQRRSGQHFKKLPWWWPVIALRRRKGRRERGQCCDVADDEERCDLEQSKAREKNLEGGYEHRGSCHCRSIHFLLRGPKNLQAVDSPGKIRYPHIPTTASQFELLRGENDMRFYYVNVKADSASIESSIASEEPNYCFESDDDIHNNNRTQQQSSGAHGFCGNCGVHVLRAPSRSSEDLEINANCLEDGGKASCVDVNAREAAPLARSSTSSLTSNGAEGDMGHRTVHDQGKVRSNTIETVDENEALLGGHAYFWESLDDRPPPPEPYVSQLIANASKNESDSMHDAQPLTQSVTESDDYSMGSSSLTATSSLHMLSVASGGVGISFTQSRAGLPPLHPSSGSIKTLPPRFGESRRTRYGGGRSLGAGLDSSWSIASMESHDLDGETEKSNVSLNQMKYYMSRHMAKEK</sequence>
<evidence type="ECO:0000256" key="1">
    <source>
        <dbReference type="SAM" id="MobiDB-lite"/>
    </source>
</evidence>
<feature type="region of interest" description="Disordered" evidence="1">
    <location>
        <begin position="310"/>
        <end position="338"/>
    </location>
</feature>
<dbReference type="PANTHER" id="PTHR28620">
    <property type="entry name" value="CENTROMERE PROTEIN V"/>
    <property type="match status" value="1"/>
</dbReference>
<protein>
    <submittedName>
        <fullName evidence="3">Uncharacterized protein</fullName>
    </submittedName>
</protein>